<dbReference type="Proteomes" id="UP000092495">
    <property type="component" value="Chromosome"/>
</dbReference>
<proteinExistence type="predicted"/>
<organism evidence="4 5">
    <name type="scientific">Planococcus donghaensis</name>
    <dbReference type="NCBI Taxonomy" id="414778"/>
    <lineage>
        <taxon>Bacteria</taxon>
        <taxon>Bacillati</taxon>
        <taxon>Bacillota</taxon>
        <taxon>Bacilli</taxon>
        <taxon>Bacillales</taxon>
        <taxon>Caryophanaceae</taxon>
        <taxon>Planococcus</taxon>
    </lineage>
</organism>
<name>A0A1C7EIS2_9BACL</name>
<feature type="chain" id="PRO_5008885396" evidence="3">
    <location>
        <begin position="25"/>
        <end position="329"/>
    </location>
</feature>
<dbReference type="PANTHER" id="PTHR42953:SF8">
    <property type="entry name" value="ZINT DOMAIN-CONTAINING PROTEIN"/>
    <property type="match status" value="1"/>
</dbReference>
<evidence type="ECO:0000256" key="3">
    <source>
        <dbReference type="SAM" id="SignalP"/>
    </source>
</evidence>
<dbReference type="RefSeq" id="WP_065526765.1">
    <property type="nucleotide sequence ID" value="NZ_CP016543.2"/>
</dbReference>
<dbReference type="GO" id="GO:0030001">
    <property type="term" value="P:metal ion transport"/>
    <property type="evidence" value="ECO:0007669"/>
    <property type="project" value="InterPro"/>
</dbReference>
<evidence type="ECO:0000256" key="2">
    <source>
        <dbReference type="SAM" id="MobiDB-lite"/>
    </source>
</evidence>
<evidence type="ECO:0000313" key="4">
    <source>
        <dbReference type="EMBL" id="ANU23770.1"/>
    </source>
</evidence>
<evidence type="ECO:0000313" key="5">
    <source>
        <dbReference type="Proteomes" id="UP000092495"/>
    </source>
</evidence>
<dbReference type="Pfam" id="PF01297">
    <property type="entry name" value="ZnuA"/>
    <property type="match status" value="1"/>
</dbReference>
<dbReference type="GO" id="GO:0007155">
    <property type="term" value="P:cell adhesion"/>
    <property type="evidence" value="ECO:0007669"/>
    <property type="project" value="InterPro"/>
</dbReference>
<dbReference type="Gene3D" id="3.40.50.1980">
    <property type="entry name" value="Nitrogenase molybdenum iron protein domain"/>
    <property type="match status" value="2"/>
</dbReference>
<dbReference type="AlphaFoldDB" id="A0A1C7EIS2"/>
<dbReference type="InterPro" id="IPR006127">
    <property type="entry name" value="ZnuA-like"/>
</dbReference>
<dbReference type="STRING" id="414778.BCM40_10410"/>
<dbReference type="GO" id="GO:0046872">
    <property type="term" value="F:metal ion binding"/>
    <property type="evidence" value="ECO:0007669"/>
    <property type="project" value="InterPro"/>
</dbReference>
<keyword evidence="1" id="KW-0175">Coiled coil</keyword>
<dbReference type="EMBL" id="CP016543">
    <property type="protein sequence ID" value="ANU23770.1"/>
    <property type="molecule type" value="Genomic_DNA"/>
</dbReference>
<feature type="coiled-coil region" evidence="1">
    <location>
        <begin position="188"/>
        <end position="215"/>
    </location>
</feature>
<protein>
    <submittedName>
        <fullName evidence="4">Adhesin</fullName>
    </submittedName>
</protein>
<keyword evidence="5" id="KW-1185">Reference proteome</keyword>
<dbReference type="KEGG" id="pdg:BCM40_10410"/>
<dbReference type="InterPro" id="IPR006129">
    <property type="entry name" value="AdhesinB"/>
</dbReference>
<accession>A0A1C7EIS2</accession>
<feature type="signal peptide" evidence="3">
    <location>
        <begin position="1"/>
        <end position="24"/>
    </location>
</feature>
<dbReference type="PANTHER" id="PTHR42953">
    <property type="entry name" value="HIGH-AFFINITY ZINC UPTAKE SYSTEM PROTEIN ZNUA-RELATED"/>
    <property type="match status" value="1"/>
</dbReference>
<dbReference type="PRINTS" id="PR00691">
    <property type="entry name" value="ADHESINB"/>
</dbReference>
<evidence type="ECO:0000256" key="1">
    <source>
        <dbReference type="SAM" id="Coils"/>
    </source>
</evidence>
<dbReference type="PROSITE" id="PS51257">
    <property type="entry name" value="PROKAR_LIPOPROTEIN"/>
    <property type="match status" value="1"/>
</dbReference>
<feature type="compositionally biased region" description="Basic and acidic residues" evidence="2">
    <location>
        <begin position="146"/>
        <end position="158"/>
    </location>
</feature>
<dbReference type="InterPro" id="IPR050492">
    <property type="entry name" value="Bact_metal-bind_prot9"/>
</dbReference>
<sequence length="329" mass="36868">MKKILFLLSLILLLAACGKTSEEAQSIDNDDSNLQVYTTVYPLTYFTERIGGDFVEVQSIYPAGSNEHTFEPTQQDMIKLADADLMFSIGLGLEGFIDNAKKTLENENVEFVATADQITDEDLEAALGHQEDAHEEDVVEDEHAEEAESHDGHDHGSTDPHVWMSPVLSQKLVESIKGSLVKADPENAEVYESNYTELIIELENLDRSFDSLAERVSKDTFFVSHAAFGYLSEPYGFKQIAIAGLNSQNEPSQKELTEIVDLAKEYDLQYIVFEQNVSSNLTQVIQKEVGAEAIEMHNLGVLTQENIDNEETYFTLMEKNLQVLETILK</sequence>
<feature type="region of interest" description="Disordered" evidence="2">
    <location>
        <begin position="130"/>
        <end position="161"/>
    </location>
</feature>
<dbReference type="SUPFAM" id="SSF53807">
    <property type="entry name" value="Helical backbone' metal receptor"/>
    <property type="match status" value="1"/>
</dbReference>
<reference evidence="4" key="1">
    <citation type="submission" date="2016-10" db="EMBL/GenBank/DDBJ databases">
        <authorList>
            <person name="See-Too W.S."/>
        </authorList>
    </citation>
    <scope>NUCLEOTIDE SEQUENCE</scope>
    <source>
        <strain evidence="4">DSM 22276</strain>
    </source>
</reference>
<feature type="compositionally biased region" description="Acidic residues" evidence="2">
    <location>
        <begin position="133"/>
        <end position="145"/>
    </location>
</feature>
<keyword evidence="3" id="KW-0732">Signal</keyword>
<dbReference type="OrthoDB" id="9810636at2"/>
<gene>
    <name evidence="4" type="ORF">BCM40_10410</name>
</gene>